<keyword evidence="3" id="KW-1185">Reference proteome</keyword>
<proteinExistence type="predicted"/>
<name>A0ABQ3XCM8_9ACTN</name>
<evidence type="ECO:0000313" key="2">
    <source>
        <dbReference type="EMBL" id="GID56272.1"/>
    </source>
</evidence>
<reference evidence="2 3" key="1">
    <citation type="submission" date="2021-01" db="EMBL/GenBank/DDBJ databases">
        <title>Whole genome shotgun sequence of Actinoplanes couchii NBRC 106145.</title>
        <authorList>
            <person name="Komaki H."/>
            <person name="Tamura T."/>
        </authorList>
    </citation>
    <scope>NUCLEOTIDE SEQUENCE [LARGE SCALE GENOMIC DNA]</scope>
    <source>
        <strain evidence="2 3">NBRC 106145</strain>
    </source>
</reference>
<feature type="domain" description="DUF7919" evidence="1">
    <location>
        <begin position="2"/>
        <end position="90"/>
    </location>
</feature>
<organism evidence="2 3">
    <name type="scientific">Actinoplanes couchii</name>
    <dbReference type="NCBI Taxonomy" id="403638"/>
    <lineage>
        <taxon>Bacteria</taxon>
        <taxon>Bacillati</taxon>
        <taxon>Actinomycetota</taxon>
        <taxon>Actinomycetes</taxon>
        <taxon>Micromonosporales</taxon>
        <taxon>Micromonosporaceae</taxon>
        <taxon>Actinoplanes</taxon>
    </lineage>
</organism>
<comment type="caution">
    <text evidence="2">The sequence shown here is derived from an EMBL/GenBank/DDBJ whole genome shotgun (WGS) entry which is preliminary data.</text>
</comment>
<sequence length="124" mass="13645">MTYFADLTPYVYLDGRLVIDTDFGEIVCRPRCRVLNVGWLDVPHGYRAGVAPAGFLAALADIIAGPRMNGTRGIHDCTLCPESRRTRCRQRNTRAGACGWGSRRSGCRPARDCCSPPRLRSGTT</sequence>
<protein>
    <recommendedName>
        <fullName evidence="1">DUF7919 domain-containing protein</fullName>
    </recommendedName>
</protein>
<evidence type="ECO:0000313" key="3">
    <source>
        <dbReference type="Proteomes" id="UP000612282"/>
    </source>
</evidence>
<dbReference type="Pfam" id="PF25535">
    <property type="entry name" value="DUF7919"/>
    <property type="match status" value="1"/>
</dbReference>
<gene>
    <name evidence="2" type="ORF">Aco03nite_046760</name>
</gene>
<dbReference type="InterPro" id="IPR057679">
    <property type="entry name" value="DUF7919"/>
</dbReference>
<dbReference type="RefSeq" id="WP_310381041.1">
    <property type="nucleotide sequence ID" value="NZ_JAVDQL010000001.1"/>
</dbReference>
<dbReference type="EMBL" id="BOMG01000057">
    <property type="protein sequence ID" value="GID56272.1"/>
    <property type="molecule type" value="Genomic_DNA"/>
</dbReference>
<accession>A0ABQ3XCM8</accession>
<dbReference type="Proteomes" id="UP000612282">
    <property type="component" value="Unassembled WGS sequence"/>
</dbReference>
<evidence type="ECO:0000259" key="1">
    <source>
        <dbReference type="Pfam" id="PF25535"/>
    </source>
</evidence>